<comment type="caution">
    <text evidence="1">The sequence shown here is derived from an EMBL/GenBank/DDBJ whole genome shotgun (WGS) entry which is preliminary data.</text>
</comment>
<sequence>MTRLLEGNDTVHYLATFKQLATACSWPQKQWAPRLAGLLTGKARQAYATMPTTECQDYSQVKAAILAKYEINAECYHRRFREAQVKKGDTPKELYTRLHEILEKWLNQGEQPINVIV</sequence>
<dbReference type="Proteomes" id="UP000289886">
    <property type="component" value="Unassembled WGS sequence"/>
</dbReference>
<accession>A0A444UL70</accession>
<dbReference type="InterPro" id="IPR038269">
    <property type="entry name" value="SCAN_sf"/>
</dbReference>
<dbReference type="PANTHER" id="PTHR46888:SF1">
    <property type="entry name" value="RIBONUCLEASE H"/>
    <property type="match status" value="1"/>
</dbReference>
<protein>
    <submittedName>
        <fullName evidence="1">Uncharacterized protein</fullName>
    </submittedName>
</protein>
<reference evidence="1 2" key="1">
    <citation type="submission" date="2019-01" db="EMBL/GenBank/DDBJ databases">
        <title>Draft Genome and Complete Hox-Cluster Characterization of the Sterlet Sturgeon (Acipenser ruthenus).</title>
        <authorList>
            <person name="Wei Q."/>
        </authorList>
    </citation>
    <scope>NUCLEOTIDE SEQUENCE [LARGE SCALE GENOMIC DNA]</scope>
    <source>
        <strain evidence="1">WHYD16114868_AA</strain>
        <tissue evidence="1">Blood</tissue>
    </source>
</reference>
<organism evidence="1 2">
    <name type="scientific">Acipenser ruthenus</name>
    <name type="common">Sterlet sturgeon</name>
    <dbReference type="NCBI Taxonomy" id="7906"/>
    <lineage>
        <taxon>Eukaryota</taxon>
        <taxon>Metazoa</taxon>
        <taxon>Chordata</taxon>
        <taxon>Craniata</taxon>
        <taxon>Vertebrata</taxon>
        <taxon>Euteleostomi</taxon>
        <taxon>Actinopterygii</taxon>
        <taxon>Chondrostei</taxon>
        <taxon>Acipenseriformes</taxon>
        <taxon>Acipenseridae</taxon>
        <taxon>Acipenser</taxon>
    </lineage>
</organism>
<dbReference type="SUPFAM" id="SSF47353">
    <property type="entry name" value="Retrovirus capsid dimerization domain-like"/>
    <property type="match status" value="1"/>
</dbReference>
<dbReference type="AlphaFoldDB" id="A0A444UL70"/>
<evidence type="ECO:0000313" key="1">
    <source>
        <dbReference type="EMBL" id="RXM35921.1"/>
    </source>
</evidence>
<dbReference type="PANTHER" id="PTHR46888">
    <property type="entry name" value="ZINC KNUCKLE DOMAINCONTAINING PROTEIN-RELATED"/>
    <property type="match status" value="1"/>
</dbReference>
<gene>
    <name evidence="1" type="ORF">EOD39_12446</name>
</gene>
<keyword evidence="2" id="KW-1185">Reference proteome</keyword>
<evidence type="ECO:0000313" key="2">
    <source>
        <dbReference type="Proteomes" id="UP000289886"/>
    </source>
</evidence>
<dbReference type="Gene3D" id="1.10.4020.10">
    <property type="entry name" value="DNA breaking-rejoining enzymes"/>
    <property type="match status" value="1"/>
</dbReference>
<proteinExistence type="predicted"/>
<name>A0A444UL70_ACIRT</name>
<dbReference type="EMBL" id="SCEB01214340">
    <property type="protein sequence ID" value="RXM35921.1"/>
    <property type="molecule type" value="Genomic_DNA"/>
</dbReference>